<protein>
    <recommendedName>
        <fullName evidence="5">Flagellar protein FliT</fullName>
    </recommendedName>
</protein>
<accession>A0A024HDP3</accession>
<evidence type="ECO:0000256" key="1">
    <source>
        <dbReference type="ARBA" id="ARBA00004514"/>
    </source>
</evidence>
<dbReference type="RefSeq" id="WP_043250641.1">
    <property type="nucleotide sequence ID" value="NZ_HG322950.1"/>
</dbReference>
<dbReference type="InterPro" id="IPR008622">
    <property type="entry name" value="FliT"/>
</dbReference>
<dbReference type="Pfam" id="PF05400">
    <property type="entry name" value="FliT"/>
    <property type="match status" value="1"/>
</dbReference>
<evidence type="ECO:0000256" key="4">
    <source>
        <dbReference type="ARBA" id="ARBA00023186"/>
    </source>
</evidence>
<dbReference type="AlphaFoldDB" id="A0A024HDP3"/>
<dbReference type="STRING" id="1301098.PKB_1653"/>
<name>A0A024HDP3_PSEKB</name>
<evidence type="ECO:0000256" key="5">
    <source>
        <dbReference type="ARBA" id="ARBA00093797"/>
    </source>
</evidence>
<dbReference type="KEGG" id="pkc:PKB_1653"/>
<reference evidence="6 7" key="1">
    <citation type="submission" date="2013-03" db="EMBL/GenBank/DDBJ databases">
        <authorList>
            <person name="Linke B."/>
        </authorList>
    </citation>
    <scope>NUCLEOTIDE SEQUENCE [LARGE SCALE GENOMIC DNA]</scope>
    <source>
        <strain evidence="6 7">B13</strain>
    </source>
</reference>
<keyword evidence="4" id="KW-0143">Chaperone</keyword>
<keyword evidence="3" id="KW-1005">Bacterial flagellum biogenesis</keyword>
<organism evidence="6 7">
    <name type="scientific">Pseudomonas knackmussii (strain DSM 6978 / CCUG 54928 / LMG 23759 / B13)</name>
    <dbReference type="NCBI Taxonomy" id="1301098"/>
    <lineage>
        <taxon>Bacteria</taxon>
        <taxon>Pseudomonadati</taxon>
        <taxon>Pseudomonadota</taxon>
        <taxon>Gammaproteobacteria</taxon>
        <taxon>Pseudomonadales</taxon>
        <taxon>Pseudomonadaceae</taxon>
        <taxon>Pseudomonas</taxon>
    </lineage>
</organism>
<evidence type="ECO:0000313" key="6">
    <source>
        <dbReference type="EMBL" id="CDF83011.1"/>
    </source>
</evidence>
<comment type="subcellular location">
    <subcellularLocation>
        <location evidence="1">Cytoplasm</location>
        <location evidence="1">Cytosol</location>
    </subcellularLocation>
</comment>
<gene>
    <name evidence="6" type="ORF">PKB_1653</name>
</gene>
<evidence type="ECO:0000256" key="2">
    <source>
        <dbReference type="ARBA" id="ARBA00022490"/>
    </source>
</evidence>
<dbReference type="HOGENOM" id="CLU_166846_0_0_6"/>
<dbReference type="OrthoDB" id="7013020at2"/>
<proteinExistence type="predicted"/>
<dbReference type="PATRIC" id="fig|1301098.3.peg.1645"/>
<dbReference type="Proteomes" id="UP000025241">
    <property type="component" value="Chromosome I"/>
</dbReference>
<sequence>MTLAVERIEQTRAALGTALADQDWEAVARLDLECRQHVDAAMLEPMDDDSDLKRSLEGLLMLYRQLVQEVTRQRENVAEEIIRVNRSHKGAKVYQLFG</sequence>
<dbReference type="EMBL" id="HG322950">
    <property type="protein sequence ID" value="CDF83011.1"/>
    <property type="molecule type" value="Genomic_DNA"/>
</dbReference>
<reference evidence="6 7" key="2">
    <citation type="submission" date="2014-05" db="EMBL/GenBank/DDBJ databases">
        <title>Genome sequence of the 3-chlorobenzoate degrading bacterium Pseudomonas knackmussii B13 shows multiple evidence for horizontal gene transfer.</title>
        <authorList>
            <person name="Miyazaki R."/>
            <person name="Bertelli C."/>
            <person name="Falquet L."/>
            <person name="Robinson-Rechavi M."/>
            <person name="Gharib W."/>
            <person name="Roy S."/>
            <person name="Van der Meer J.R."/>
        </authorList>
    </citation>
    <scope>NUCLEOTIDE SEQUENCE [LARGE SCALE GENOMIC DNA]</scope>
    <source>
        <strain evidence="6 7">B13</strain>
    </source>
</reference>
<keyword evidence="2" id="KW-0963">Cytoplasm</keyword>
<keyword evidence="7" id="KW-1185">Reference proteome</keyword>
<evidence type="ECO:0000256" key="3">
    <source>
        <dbReference type="ARBA" id="ARBA00022795"/>
    </source>
</evidence>
<evidence type="ECO:0000313" key="7">
    <source>
        <dbReference type="Proteomes" id="UP000025241"/>
    </source>
</evidence>